<organism evidence="2 3">
    <name type="scientific">candidate division TA06 bacterium DG_24</name>
    <dbReference type="NCBI Taxonomy" id="1703770"/>
    <lineage>
        <taxon>Bacteria</taxon>
        <taxon>Bacteria division TA06</taxon>
    </lineage>
</organism>
<gene>
    <name evidence="2" type="ORF">AMJ39_06485</name>
</gene>
<protein>
    <recommendedName>
        <fullName evidence="1">Fibronectin type-III domain-containing protein</fullName>
    </recommendedName>
</protein>
<feature type="domain" description="Fibronectin type-III" evidence="1">
    <location>
        <begin position="325"/>
        <end position="423"/>
    </location>
</feature>
<dbReference type="CDD" id="cd00063">
    <property type="entry name" value="FN3"/>
    <property type="match status" value="1"/>
</dbReference>
<dbReference type="AlphaFoldDB" id="A0A0S7WS03"/>
<dbReference type="Proteomes" id="UP000052008">
    <property type="component" value="Unassembled WGS sequence"/>
</dbReference>
<evidence type="ECO:0000313" key="3">
    <source>
        <dbReference type="Proteomes" id="UP000052008"/>
    </source>
</evidence>
<sequence length="423" mass="44856">MKIALSLASGLLALAGLVSCDKQHAPPVFLNPGDPDGGGSALPAPDSLVAVPGNRSVTLSWRYGDLSAVDHFLVYRSHIGSGGPRRLAATTDLSYVDEGLVNGIEFSYLVGAVDERGIEGHRAGPVSAVPRSYSITINGGEAYTNSRSVVLTLSAFADIVEMILSNDETFQGAEWQPFSEGPIDWTLTAGDGMKYSYARFRDGGGLATAPVSDSIILDTYAHIDEVTEDTGGEVMLVGDIIHFTVVAGEPGGTARVAFRDQHFIFLWDDGTGGDVQPDDGVYEVDYVVQSGDEVFDALVVGAFTDVAMNQATPVAASSRITINEPPHGVEFAPPFVVGPDTVRLFWSESGDVDFASYNLYMGPEPGVTEENGELIVSITDVGATSYTVRSLIPATTYYFRLFVYDTYGLSTGNEEVAVTTSGG</sequence>
<dbReference type="EMBL" id="LIZS01000035">
    <property type="protein sequence ID" value="KPJ52951.1"/>
    <property type="molecule type" value="Genomic_DNA"/>
</dbReference>
<dbReference type="STRING" id="1703770.AMJ39_06485"/>
<dbReference type="PROSITE" id="PS51257">
    <property type="entry name" value="PROKAR_LIPOPROTEIN"/>
    <property type="match status" value="1"/>
</dbReference>
<comment type="caution">
    <text evidence="2">The sequence shown here is derived from an EMBL/GenBank/DDBJ whole genome shotgun (WGS) entry which is preliminary data.</text>
</comment>
<name>A0A0S7WS03_UNCT6</name>
<dbReference type="InterPro" id="IPR013783">
    <property type="entry name" value="Ig-like_fold"/>
</dbReference>
<accession>A0A0S7WS03</accession>
<reference evidence="2 3" key="1">
    <citation type="journal article" date="2015" name="Microbiome">
        <title>Genomic resolution of linkages in carbon, nitrogen, and sulfur cycling among widespread estuary sediment bacteria.</title>
        <authorList>
            <person name="Baker B.J."/>
            <person name="Lazar C.S."/>
            <person name="Teske A.P."/>
            <person name="Dick G.J."/>
        </authorList>
    </citation>
    <scope>NUCLEOTIDE SEQUENCE [LARGE SCALE GENOMIC DNA]</scope>
    <source>
        <strain evidence="2">DG_24</strain>
    </source>
</reference>
<dbReference type="SUPFAM" id="SSF49265">
    <property type="entry name" value="Fibronectin type III"/>
    <property type="match status" value="1"/>
</dbReference>
<evidence type="ECO:0000313" key="2">
    <source>
        <dbReference type="EMBL" id="KPJ52951.1"/>
    </source>
</evidence>
<dbReference type="PROSITE" id="PS50853">
    <property type="entry name" value="FN3"/>
    <property type="match status" value="1"/>
</dbReference>
<dbReference type="InterPro" id="IPR003961">
    <property type="entry name" value="FN3_dom"/>
</dbReference>
<dbReference type="Gene3D" id="2.60.40.10">
    <property type="entry name" value="Immunoglobulins"/>
    <property type="match status" value="2"/>
</dbReference>
<dbReference type="SMART" id="SM00060">
    <property type="entry name" value="FN3"/>
    <property type="match status" value="2"/>
</dbReference>
<evidence type="ECO:0000259" key="1">
    <source>
        <dbReference type="PROSITE" id="PS50853"/>
    </source>
</evidence>
<proteinExistence type="predicted"/>
<dbReference type="InterPro" id="IPR036116">
    <property type="entry name" value="FN3_sf"/>
</dbReference>